<feature type="domain" description="Subtilisin-like protease fibronectin type-III" evidence="4">
    <location>
        <begin position="72"/>
        <end position="174"/>
    </location>
</feature>
<gene>
    <name evidence="5" type="ORF">L484_005369</name>
</gene>
<evidence type="ECO:0000313" key="5">
    <source>
        <dbReference type="EMBL" id="EXC11906.1"/>
    </source>
</evidence>
<organism evidence="5 6">
    <name type="scientific">Morus notabilis</name>
    <dbReference type="NCBI Taxonomy" id="981085"/>
    <lineage>
        <taxon>Eukaryota</taxon>
        <taxon>Viridiplantae</taxon>
        <taxon>Streptophyta</taxon>
        <taxon>Embryophyta</taxon>
        <taxon>Tracheophyta</taxon>
        <taxon>Spermatophyta</taxon>
        <taxon>Magnoliopsida</taxon>
        <taxon>eudicotyledons</taxon>
        <taxon>Gunneridae</taxon>
        <taxon>Pentapetalae</taxon>
        <taxon>rosids</taxon>
        <taxon>fabids</taxon>
        <taxon>Rosales</taxon>
        <taxon>Moraceae</taxon>
        <taxon>Moreae</taxon>
        <taxon>Morus</taxon>
    </lineage>
</organism>
<comment type="similarity">
    <text evidence="2">Belongs to the peptidase S8 family.</text>
</comment>
<dbReference type="STRING" id="981085.W9SJM7"/>
<keyword evidence="3" id="KW-0732">Signal</keyword>
<evidence type="ECO:0000256" key="1">
    <source>
        <dbReference type="ARBA" id="ARBA00004613"/>
    </source>
</evidence>
<reference evidence="6" key="1">
    <citation type="submission" date="2013-01" db="EMBL/GenBank/DDBJ databases">
        <title>Draft Genome Sequence of a Mulberry Tree, Morus notabilis C.K. Schneid.</title>
        <authorList>
            <person name="He N."/>
            <person name="Zhao S."/>
        </authorList>
    </citation>
    <scope>NUCLEOTIDE SEQUENCE</scope>
</reference>
<evidence type="ECO:0000256" key="2">
    <source>
        <dbReference type="ARBA" id="ARBA00011073"/>
    </source>
</evidence>
<dbReference type="InterPro" id="IPR045051">
    <property type="entry name" value="SBT"/>
</dbReference>
<dbReference type="PANTHER" id="PTHR10795">
    <property type="entry name" value="PROPROTEIN CONVERTASE SUBTILISIN/KEXIN"/>
    <property type="match status" value="1"/>
</dbReference>
<proteinExistence type="inferred from homology"/>
<keyword evidence="6" id="KW-1185">Reference proteome</keyword>
<protein>
    <recommendedName>
        <fullName evidence="4">Subtilisin-like protease fibronectin type-III domain-containing protein</fullName>
    </recommendedName>
</protein>
<evidence type="ECO:0000259" key="4">
    <source>
        <dbReference type="Pfam" id="PF17766"/>
    </source>
</evidence>
<dbReference type="GO" id="GO:0005576">
    <property type="term" value="C:extracellular region"/>
    <property type="evidence" value="ECO:0007669"/>
    <property type="project" value="UniProtKB-SubCell"/>
</dbReference>
<dbReference type="EMBL" id="KE345707">
    <property type="protein sequence ID" value="EXC11906.1"/>
    <property type="molecule type" value="Genomic_DNA"/>
</dbReference>
<accession>W9SJM7</accession>
<dbReference type="Proteomes" id="UP000030645">
    <property type="component" value="Unassembled WGS sequence"/>
</dbReference>
<evidence type="ECO:0000256" key="3">
    <source>
        <dbReference type="ARBA" id="ARBA00022729"/>
    </source>
</evidence>
<dbReference type="eggNOG" id="ENOG502QRA7">
    <property type="taxonomic scope" value="Eukaryota"/>
</dbReference>
<evidence type="ECO:0000313" key="6">
    <source>
        <dbReference type="Proteomes" id="UP000030645"/>
    </source>
</evidence>
<comment type="subcellular location">
    <subcellularLocation>
        <location evidence="1">Secreted</location>
    </subcellularLocation>
</comment>
<name>W9SJM7_9ROSA</name>
<sequence>MDPKYEDVHMEFSAGAGLLNPTKAVFPGLVYDASEKDCVEFLCKQGYNTTALGLISGDKSVCRTAKRGRGWDLNYPSLTLAVEDGQKMINASFFRTVTNVGLPKSTYHVRINNTLARSFLSIKVEPSVLSFDAVGEKKSFVVKVNGSNITNLAVISASIIWEDGVHVVRSPLVIYNVLPQTLTNNTENKKSSVRD</sequence>
<dbReference type="Pfam" id="PF17766">
    <property type="entry name" value="fn3_6"/>
    <property type="match status" value="1"/>
</dbReference>
<dbReference type="Gene3D" id="2.60.40.2310">
    <property type="match status" value="1"/>
</dbReference>
<dbReference type="InterPro" id="IPR041469">
    <property type="entry name" value="Subtilisin-like_FN3"/>
</dbReference>
<dbReference type="AlphaFoldDB" id="W9SJM7"/>